<gene>
    <name evidence="2" type="ORF">DAEQUDRAFT_679222</name>
</gene>
<feature type="region of interest" description="Disordered" evidence="1">
    <location>
        <begin position="254"/>
        <end position="299"/>
    </location>
</feature>
<sequence>MSQASALGPIDPQSFGTKEEDKAAPWIVRKLVGSMTGRIVMSSYETLRSAGTSVVCLSPWGDSSPLLLPCIRFRDLAVHTVIAATGGMAAVAAPAMGPVSDIIIGTVGDSLVVELGTHVGFEVTTKVANDLVFDKAANALIPIHSARLQTTGAKAMLITLKYKHIVEDAALGFFRSSMHQDTSLFAAVKDYLAVEKGWFSPYLFASGRRPIIPRSMRPDVVFCHGPFLSGDYRIGETLLAESASVITFAPSQTVSPAAPPEAPSESSPKHSSLSLPSLSHMVQRSRTPSPEPALTPLPAPPKPRRIVLLVIGLAPHRKLWTTSQRPSESVIYYTLLNGCPAVVLPARVGAPLVAWVGRTLEQLWSVRLPPEGAVASALDATPSVPGSGPDDEELTKTFAGLVGVLFEFVDLCIDWTRVEVPGEAVEDSQKGENGTNGTSAQREAVRSAVAVLVAAVVRSGESKEVRDKIDEERAGIAMWRIP</sequence>
<feature type="compositionally biased region" description="Low complexity" evidence="1">
    <location>
        <begin position="263"/>
        <end position="280"/>
    </location>
</feature>
<dbReference type="STRING" id="1314783.A0A165L8J9"/>
<dbReference type="OrthoDB" id="3351042at2759"/>
<keyword evidence="3" id="KW-1185">Reference proteome</keyword>
<reference evidence="2 3" key="1">
    <citation type="journal article" date="2016" name="Mol. Biol. Evol.">
        <title>Comparative Genomics of Early-Diverging Mushroom-Forming Fungi Provides Insights into the Origins of Lignocellulose Decay Capabilities.</title>
        <authorList>
            <person name="Nagy L.G."/>
            <person name="Riley R."/>
            <person name="Tritt A."/>
            <person name="Adam C."/>
            <person name="Daum C."/>
            <person name="Floudas D."/>
            <person name="Sun H."/>
            <person name="Yadav J.S."/>
            <person name="Pangilinan J."/>
            <person name="Larsson K.H."/>
            <person name="Matsuura K."/>
            <person name="Barry K."/>
            <person name="Labutti K."/>
            <person name="Kuo R."/>
            <person name="Ohm R.A."/>
            <person name="Bhattacharya S.S."/>
            <person name="Shirouzu T."/>
            <person name="Yoshinaga Y."/>
            <person name="Martin F.M."/>
            <person name="Grigoriev I.V."/>
            <person name="Hibbett D.S."/>
        </authorList>
    </citation>
    <scope>NUCLEOTIDE SEQUENCE [LARGE SCALE GENOMIC DNA]</scope>
    <source>
        <strain evidence="2 3">L-15889</strain>
    </source>
</reference>
<dbReference type="AlphaFoldDB" id="A0A165L8J9"/>
<proteinExistence type="predicted"/>
<evidence type="ECO:0000313" key="3">
    <source>
        <dbReference type="Proteomes" id="UP000076727"/>
    </source>
</evidence>
<name>A0A165L8J9_9APHY</name>
<dbReference type="EMBL" id="KV429142">
    <property type="protein sequence ID" value="KZT64084.1"/>
    <property type="molecule type" value="Genomic_DNA"/>
</dbReference>
<evidence type="ECO:0000313" key="2">
    <source>
        <dbReference type="EMBL" id="KZT64084.1"/>
    </source>
</evidence>
<dbReference type="Proteomes" id="UP000076727">
    <property type="component" value="Unassembled WGS sequence"/>
</dbReference>
<protein>
    <submittedName>
        <fullName evidence="2">Uncharacterized protein</fullName>
    </submittedName>
</protein>
<accession>A0A165L8J9</accession>
<organism evidence="2 3">
    <name type="scientific">Daedalea quercina L-15889</name>
    <dbReference type="NCBI Taxonomy" id="1314783"/>
    <lineage>
        <taxon>Eukaryota</taxon>
        <taxon>Fungi</taxon>
        <taxon>Dikarya</taxon>
        <taxon>Basidiomycota</taxon>
        <taxon>Agaricomycotina</taxon>
        <taxon>Agaricomycetes</taxon>
        <taxon>Polyporales</taxon>
        <taxon>Fomitopsis</taxon>
    </lineage>
</organism>
<evidence type="ECO:0000256" key="1">
    <source>
        <dbReference type="SAM" id="MobiDB-lite"/>
    </source>
</evidence>
<feature type="compositionally biased region" description="Pro residues" evidence="1">
    <location>
        <begin position="289"/>
        <end position="299"/>
    </location>
</feature>